<evidence type="ECO:0000313" key="10">
    <source>
        <dbReference type="EnsemblMetazoa" id="Aqu2.1.41375_001"/>
    </source>
</evidence>
<feature type="compositionally biased region" description="Polar residues" evidence="5">
    <location>
        <begin position="1456"/>
        <end position="1466"/>
    </location>
</feature>
<feature type="domain" description="IPT/TIG" evidence="9">
    <location>
        <begin position="1025"/>
        <end position="1108"/>
    </location>
</feature>
<feature type="domain" description="PSI" evidence="8">
    <location>
        <begin position="708"/>
        <end position="753"/>
    </location>
</feature>
<dbReference type="SMART" id="SM00429">
    <property type="entry name" value="IPT"/>
    <property type="match status" value="4"/>
</dbReference>
<keyword evidence="11" id="KW-1185">Reference proteome</keyword>
<evidence type="ECO:0000313" key="11">
    <source>
        <dbReference type="Proteomes" id="UP000007879"/>
    </source>
</evidence>
<dbReference type="Gene3D" id="2.60.40.10">
    <property type="entry name" value="Immunoglobulins"/>
    <property type="match status" value="5"/>
</dbReference>
<evidence type="ECO:0008006" key="12">
    <source>
        <dbReference type="Google" id="ProtNLM"/>
    </source>
</evidence>
<dbReference type="InterPro" id="IPR002909">
    <property type="entry name" value="IPT_dom"/>
</dbReference>
<dbReference type="CDD" id="cd00603">
    <property type="entry name" value="IPT_PCSR"/>
    <property type="match status" value="2"/>
</dbReference>
<gene>
    <name evidence="10" type="primary">100638628</name>
</gene>
<dbReference type="eggNOG" id="KOG3610">
    <property type="taxonomic scope" value="Eukaryota"/>
</dbReference>
<feature type="domain" description="PSI" evidence="8">
    <location>
        <begin position="544"/>
        <end position="596"/>
    </location>
</feature>
<protein>
    <recommendedName>
        <fullName evidence="12">Sema domain-containing protein</fullName>
    </recommendedName>
</protein>
<evidence type="ECO:0000256" key="5">
    <source>
        <dbReference type="SAM" id="MobiDB-lite"/>
    </source>
</evidence>
<dbReference type="PANTHER" id="PTHR22625:SF4">
    <property type="entry name" value="PLEXIN-C1"/>
    <property type="match status" value="1"/>
</dbReference>
<dbReference type="SUPFAM" id="SSF103575">
    <property type="entry name" value="Plexin repeat"/>
    <property type="match status" value="1"/>
</dbReference>
<dbReference type="GO" id="GO:0008360">
    <property type="term" value="P:regulation of cell shape"/>
    <property type="evidence" value="ECO:0007669"/>
    <property type="project" value="TreeGrafter"/>
</dbReference>
<dbReference type="KEGG" id="aqu:100638628"/>
<dbReference type="Pfam" id="PF01437">
    <property type="entry name" value="PSI"/>
    <property type="match status" value="1"/>
</dbReference>
<feature type="region of interest" description="Disordered" evidence="5">
    <location>
        <begin position="1435"/>
        <end position="1484"/>
    </location>
</feature>
<reference evidence="10" key="2">
    <citation type="submission" date="2017-05" db="UniProtKB">
        <authorList>
            <consortium name="EnsemblMetazoa"/>
        </authorList>
    </citation>
    <scope>IDENTIFICATION</scope>
</reference>
<name>A0A1X7VNG5_AMPQE</name>
<feature type="chain" id="PRO_5012891843" description="Sema domain-containing protein" evidence="7">
    <location>
        <begin position="20"/>
        <end position="1484"/>
    </location>
</feature>
<organism evidence="10">
    <name type="scientific">Amphimedon queenslandica</name>
    <name type="common">Sponge</name>
    <dbReference type="NCBI Taxonomy" id="400682"/>
    <lineage>
        <taxon>Eukaryota</taxon>
        <taxon>Metazoa</taxon>
        <taxon>Porifera</taxon>
        <taxon>Demospongiae</taxon>
        <taxon>Heteroscleromorpha</taxon>
        <taxon>Haplosclerida</taxon>
        <taxon>Niphatidae</taxon>
        <taxon>Amphimedon</taxon>
    </lineage>
</organism>
<dbReference type="SUPFAM" id="SSF81296">
    <property type="entry name" value="E set domains"/>
    <property type="match status" value="3"/>
</dbReference>
<keyword evidence="4" id="KW-0325">Glycoprotein</keyword>
<keyword evidence="3" id="KW-1015">Disulfide bond</keyword>
<comment type="subcellular location">
    <subcellularLocation>
        <location evidence="1">Membrane</location>
    </subcellularLocation>
</comment>
<dbReference type="GO" id="GO:0030334">
    <property type="term" value="P:regulation of cell migration"/>
    <property type="evidence" value="ECO:0007669"/>
    <property type="project" value="TreeGrafter"/>
</dbReference>
<proteinExistence type="predicted"/>
<reference evidence="11" key="1">
    <citation type="journal article" date="2010" name="Nature">
        <title>The Amphimedon queenslandica genome and the evolution of animal complexity.</title>
        <authorList>
            <person name="Srivastava M."/>
            <person name="Simakov O."/>
            <person name="Chapman J."/>
            <person name="Fahey B."/>
            <person name="Gauthier M.E."/>
            <person name="Mitros T."/>
            <person name="Richards G.S."/>
            <person name="Conaco C."/>
            <person name="Dacre M."/>
            <person name="Hellsten U."/>
            <person name="Larroux C."/>
            <person name="Putnam N.H."/>
            <person name="Stanke M."/>
            <person name="Adamska M."/>
            <person name="Darling A."/>
            <person name="Degnan S.M."/>
            <person name="Oakley T.H."/>
            <person name="Plachetzki D.C."/>
            <person name="Zhai Y."/>
            <person name="Adamski M."/>
            <person name="Calcino A."/>
            <person name="Cummins S.F."/>
            <person name="Goodstein D.M."/>
            <person name="Harris C."/>
            <person name="Jackson D.J."/>
            <person name="Leys S.P."/>
            <person name="Shu S."/>
            <person name="Woodcroft B.J."/>
            <person name="Vervoort M."/>
            <person name="Kosik K.S."/>
            <person name="Manning G."/>
            <person name="Degnan B.M."/>
            <person name="Rokhsar D.S."/>
        </authorList>
    </citation>
    <scope>NUCLEOTIDE SEQUENCE [LARGE SCALE GENOMIC DNA]</scope>
</reference>
<feature type="domain" description="IPT/TIG" evidence="9">
    <location>
        <begin position="936"/>
        <end position="1013"/>
    </location>
</feature>
<dbReference type="GO" id="GO:0002116">
    <property type="term" value="C:semaphorin receptor complex"/>
    <property type="evidence" value="ECO:0007669"/>
    <property type="project" value="TreeGrafter"/>
</dbReference>
<feature type="signal peptide" evidence="7">
    <location>
        <begin position="1"/>
        <end position="19"/>
    </location>
</feature>
<keyword evidence="6" id="KW-0812">Transmembrane</keyword>
<evidence type="ECO:0000256" key="7">
    <source>
        <dbReference type="SAM" id="SignalP"/>
    </source>
</evidence>
<dbReference type="PANTHER" id="PTHR22625">
    <property type="entry name" value="PLEXIN"/>
    <property type="match status" value="1"/>
</dbReference>
<feature type="domain" description="PSI" evidence="8">
    <location>
        <begin position="402"/>
        <end position="450"/>
    </location>
</feature>
<dbReference type="InterPro" id="IPR031148">
    <property type="entry name" value="Plexin"/>
</dbReference>
<sequence>MSLFSLLVLAFAFFSTSKSTLQSVEVLSSPSTGNAINGICRLGGSIVVSTTSNTIYSISLSGGVLLSLHQLHVSNGGLACSGSSNVTMCLYNSSCFSISDNRGLYEVYRPTGLSYSASSSAVFYYKGLVYAGMFRSNSALELIHLVKISSNGEAFYSVSHSNFQRRFVSGFGTDSYLYFAVEDPHPKHYDIRLLRICKNNGSIDALYELHLKTLPKTNKLVNAAIITISENAPIVVFTMASEGSSGLYWYRLSTINNEMELSFINCLAGDSFKLPWDRERRDCDQFDTATPTPTHCNFNKGSSHVEALHMRSDIQYAAILEMNALITASIFFKYHSVLLLYVAYDNTSLSSINKYLVYNETDPQLLNTVNVEESVYHFDYSLQHNVLIASSNTSVYFVPLDDCSNYDNCHDCTQDFLCGWCVVENKCSSEFNCDHGNLTGHWIQEDDHCPYIEATMDSISTDSIAIPLFSNGTVPAAPDNEQYICLLENPMTNFSYNCPFINGSCQISSLPSIDEETMSINIHLQLSSEESPFVSMTHSVLLVNCSKHINCTHCVSRDACGWCVDDMTCSGGSLSCTTNSSWYPATPSHSVNDICPYIQVPDSHYKISISSIKEVLLVGYNIPQSSAFNGDYICYMFQGSSVLEGSGAYHNSTHVQCSFTEVNTFSDSREVVSLSVTWSSHYSSVPYKLEIIDNSNIITHDIPALLYNCSVFGGSCTSCVERSQLVDIDCVWCDGGCHSNCINDAIDTLHKCPQPTINLVYPLSGSISGGTILTLYVHELPLNFYDILSVDIGSVECSLIESSFVSGSAVSCETGPTLLNGLYNITLLLNISGELVTVNPGTQFLYENVKVARIVPVWGPIAGGTLLTITGSYLYIGNPSLTYILVAGKNCTIIELMRDSMTCRTDPVESVRSGSIEIVIDGITVSTDTRFQYRTNPMLTRLVPNMIIPAGDITLSFYGNHMASVYNPLLVIKHSNLTYIQYCVVNNDALIQCRSPSISDSGPTDGRSSLSYVLVLDNINITGPPPLELRPNPAFSIVTKEGPTVTIRGEYIDSVLPSEIEVTIQEEICVIESITATILTCIAPEISYTGSRLKIDVIVTVANYSVNVGQVEYSRGAEGSSFSLILVIIIVSISFVTALMMLLVAVAAVKYWKAKHPPLQNLTRRVIPRAGARNRNKIFELSLQPSNHYCDVIERSTDGENIYDTINDNSILYENQHSDAEKRAQLFLPLYSNNAASSANSNQRPVSDLIPYYSSSSQLPHHNKPSAQVFASISSPDLSSQPLPPASGSTASVTALLPGPREEKETEAIVHINAEEDVFTDDEVSPGPLYSKINKKLTPIQEDSINTGGDTYSKLREHERRPKFLTIPQEEYIPMHSVAGPSPTSESSQPPPLPPPAATKSVSSDYVQMVSAATTPQEGLQPAAVRPESSYVVMRSVSVSSETAKSPSSQRKKHPSQQGKKTSLSESEPDVFLTSSDYVDIQPN</sequence>
<keyword evidence="7" id="KW-0732">Signal</keyword>
<dbReference type="Pfam" id="PF01833">
    <property type="entry name" value="TIG"/>
    <property type="match status" value="3"/>
</dbReference>
<accession>A0A1X7VNG5</accession>
<keyword evidence="2 6" id="KW-0472">Membrane</keyword>
<dbReference type="SMART" id="SM00423">
    <property type="entry name" value="PSI"/>
    <property type="match status" value="3"/>
</dbReference>
<feature type="compositionally biased region" description="Polar residues" evidence="5">
    <location>
        <begin position="1473"/>
        <end position="1484"/>
    </location>
</feature>
<dbReference type="InterPro" id="IPR016201">
    <property type="entry name" value="PSI"/>
</dbReference>
<dbReference type="GO" id="GO:0017154">
    <property type="term" value="F:semaphorin receptor activity"/>
    <property type="evidence" value="ECO:0007669"/>
    <property type="project" value="InterPro"/>
</dbReference>
<evidence type="ECO:0000259" key="9">
    <source>
        <dbReference type="SMART" id="SM00429"/>
    </source>
</evidence>
<dbReference type="OrthoDB" id="6491985at2759"/>
<evidence type="ECO:0000256" key="1">
    <source>
        <dbReference type="ARBA" id="ARBA00004370"/>
    </source>
</evidence>
<dbReference type="InterPro" id="IPR002165">
    <property type="entry name" value="Plexin_repeat"/>
</dbReference>
<dbReference type="Proteomes" id="UP000007879">
    <property type="component" value="Unassembled WGS sequence"/>
</dbReference>
<evidence type="ECO:0000256" key="4">
    <source>
        <dbReference type="ARBA" id="ARBA00023180"/>
    </source>
</evidence>
<dbReference type="GO" id="GO:0007162">
    <property type="term" value="P:negative regulation of cell adhesion"/>
    <property type="evidence" value="ECO:0007669"/>
    <property type="project" value="TreeGrafter"/>
</dbReference>
<feature type="region of interest" description="Disordered" evidence="5">
    <location>
        <begin position="1274"/>
        <end position="1294"/>
    </location>
</feature>
<dbReference type="InterPro" id="IPR036352">
    <property type="entry name" value="Semap_dom_sf"/>
</dbReference>
<dbReference type="InterPro" id="IPR013783">
    <property type="entry name" value="Ig-like_fold"/>
</dbReference>
<dbReference type="InParanoid" id="A0A1X7VNG5"/>
<evidence type="ECO:0000259" key="8">
    <source>
        <dbReference type="SMART" id="SM00423"/>
    </source>
</evidence>
<dbReference type="SUPFAM" id="SSF101912">
    <property type="entry name" value="Sema domain"/>
    <property type="match status" value="1"/>
</dbReference>
<dbReference type="InterPro" id="IPR014756">
    <property type="entry name" value="Ig_E-set"/>
</dbReference>
<feature type="domain" description="IPT/TIG" evidence="9">
    <location>
        <begin position="754"/>
        <end position="847"/>
    </location>
</feature>
<keyword evidence="6" id="KW-1133">Transmembrane helix</keyword>
<dbReference type="EnsemblMetazoa" id="Aqu2.1.41375_001">
    <property type="protein sequence ID" value="Aqu2.1.41375_001"/>
    <property type="gene ID" value="Aqu2.1.41375"/>
</dbReference>
<evidence type="ECO:0000256" key="3">
    <source>
        <dbReference type="ARBA" id="ARBA00023157"/>
    </source>
</evidence>
<feature type="region of interest" description="Disordered" evidence="5">
    <location>
        <begin position="1368"/>
        <end position="1404"/>
    </location>
</feature>
<feature type="transmembrane region" description="Helical" evidence="6">
    <location>
        <begin position="1122"/>
        <end position="1149"/>
    </location>
</feature>
<evidence type="ECO:0000256" key="6">
    <source>
        <dbReference type="SAM" id="Phobius"/>
    </source>
</evidence>
<evidence type="ECO:0000256" key="2">
    <source>
        <dbReference type="ARBA" id="ARBA00023136"/>
    </source>
</evidence>
<dbReference type="EnsemblMetazoa" id="XM_011411342.2">
    <property type="protein sequence ID" value="XP_011409644.2"/>
    <property type="gene ID" value="LOC100638628"/>
</dbReference>
<feature type="domain" description="IPT/TIG" evidence="9">
    <location>
        <begin position="848"/>
        <end position="934"/>
    </location>
</feature>
<dbReference type="GO" id="GO:0005886">
    <property type="term" value="C:plasma membrane"/>
    <property type="evidence" value="ECO:0007669"/>
    <property type="project" value="TreeGrafter"/>
</dbReference>